<comment type="caution">
    <text evidence="2">The sequence shown here is derived from an EMBL/GenBank/DDBJ whole genome shotgun (WGS) entry which is preliminary data.</text>
</comment>
<dbReference type="Pfam" id="PF12571">
    <property type="entry name" value="Phage_tail_fib"/>
    <property type="match status" value="1"/>
</dbReference>
<dbReference type="EMBL" id="ABLOKC030000035">
    <property type="protein sequence ID" value="EML1473769.1"/>
    <property type="molecule type" value="Genomic_DNA"/>
</dbReference>
<evidence type="ECO:0000313" key="2">
    <source>
        <dbReference type="EMBL" id="EML1473769.1"/>
    </source>
</evidence>
<name>A0AAI9DPZ2_PLUGE</name>
<proteinExistence type="predicted"/>
<organism evidence="2">
    <name type="scientific">Pluralibacter gergoviae</name>
    <name type="common">Enterobacter gergoviae</name>
    <dbReference type="NCBI Taxonomy" id="61647"/>
    <lineage>
        <taxon>Bacteria</taxon>
        <taxon>Pseudomonadati</taxon>
        <taxon>Pseudomonadota</taxon>
        <taxon>Gammaproteobacteria</taxon>
        <taxon>Enterobacterales</taxon>
        <taxon>Enterobacteriaceae</taxon>
        <taxon>Pluralibacter</taxon>
    </lineage>
</organism>
<dbReference type="AlphaFoldDB" id="A0AAI9DPZ2"/>
<accession>A0AAI9DPZ2</accession>
<evidence type="ECO:0000259" key="1">
    <source>
        <dbReference type="Pfam" id="PF12571"/>
    </source>
</evidence>
<feature type="domain" description="Phage tail fibre protein N-terminal" evidence="1">
    <location>
        <begin position="3"/>
        <end position="157"/>
    </location>
</feature>
<protein>
    <submittedName>
        <fullName evidence="2">Phage tail protein</fullName>
    </submittedName>
</protein>
<sequence length="924" mass="97852">MSQTVITSAFEQLKAQEAANGGIVVLDEFVFANVPDLDITSPIDRSEGLPDAAQIVHRQAVGKTGMVNNNAVVYSVVMGADVGDFDFNWVGLVNQANQVVAMIVHAPTQKKIKTASGKQGNVLTRSFLMEYNGASEQTQIVTPADTWQIDFTARLNGVDERIRRENVDIYGPASFLADGFKVTKSADQYSVSHGVAYVAGLRAALLFDQRLPVDKLPVTVWCDVGWGGTLTSVWDTSVKITLAENLSDYVQGDEQHYVAPVARINADGSINDLRQTVAEKNQGIIADISGKQPLDDTLTAISGKDGKGIVSFLKLDSNEDGEGASQLGITGGGNVQDALGCVYISAHGIFRQAPDDIRAGKGVDQADKLQAAVDRAKSLRVPLVIDIAEQTGPSAGGFIYVTKTIDITGLREIRGALLIAILPETFNSTYFTPESPPRGVVLKNLNGTFDSEGRQYYSTTTGGQVFDTISVASLRDYTDDKLIGQLHMTCYSHFRGSVWGRRFGTGVRFANAYDNTISGQSAAVGCGSINYYGFEVGSFPYADRKDESNSMTFPRLLLHDNKYRDASVIGSKINVTAVHAEGCIVGDISGLVQNGMDKFCPNGIATLVFSLTGGSIGNINYQASGQSVSIGCVLVDMQGTDVGEIYNNPGTDILLSDVFYQGRKGAVGSVYSGGSVYTDGGSRFTIGNVSTDKNLRNAAAYTRIGIAEVGGDVTLNAGTIDNLVCKGALIQNNYGVVNSGTVEGSVTLTASGELNNLTINGNFTTAALNPRLSRVTIKGAFVATGGGRFEKCALPGFEIRTSIATANYVECSVSSEVTVAVANARAVFKDCNTVSFNFSNAASPVIRLLGGSSAGITMPGVSNGAIIIGQGHVCSAGNTLSGWAVPGRTDVSFGTQTINPYNGKGWVLAYYGGETVWKEMQVFN</sequence>
<reference evidence="2" key="1">
    <citation type="submission" date="2024-02" db="EMBL/GenBank/DDBJ databases">
        <authorList>
            <consortium name="Clinical and Environmental Microbiology Branch: Whole genome sequencing antimicrobial resistance pathogens in the healthcare setting"/>
        </authorList>
    </citation>
    <scope>NUCLEOTIDE SEQUENCE</scope>
    <source>
        <strain evidence="2">2021DK-00143</strain>
    </source>
</reference>
<gene>
    <name evidence="2" type="ORF">QEG54_004581</name>
</gene>
<dbReference type="InterPro" id="IPR022225">
    <property type="entry name" value="Phage_tail_fibre_N"/>
</dbReference>